<gene>
    <name evidence="1" type="ORF">GCM10022224_044810</name>
</gene>
<protein>
    <submittedName>
        <fullName evidence="1">Uncharacterized protein</fullName>
    </submittedName>
</protein>
<sequence>MEIGDLARAAAGPTWSRLEVRRDQVGAYARTVVTCDGREIPVEGMDEPFQLMRELSYEAGAGTWFTCELEFAAGTRAYAGRVQSAEPPFEEVPPVAALAELTAFPRLEPPAWLSSALPTAVPLGLPGDHDDNYHWLYTSDDRPPPPPPPINGEMSYTPDAGMTAGVLLYQQDHGHQTLYLAERADDQECEHFYVGRYDQAYWVARQGMRAAGEAVRALTLDGDRLVVEVTTEGADELETETVFTIRLDLPPERIGTLRTVLPGVLGQVESPPELIGF</sequence>
<dbReference type="Proteomes" id="UP001500902">
    <property type="component" value="Unassembled WGS sequence"/>
</dbReference>
<keyword evidence="2" id="KW-1185">Reference proteome</keyword>
<accession>A0ABP7C419</accession>
<proteinExistence type="predicted"/>
<evidence type="ECO:0000313" key="2">
    <source>
        <dbReference type="Proteomes" id="UP001500902"/>
    </source>
</evidence>
<name>A0ABP7C419_9ACTN</name>
<dbReference type="EMBL" id="BAAAZP010000086">
    <property type="protein sequence ID" value="GAA3675630.1"/>
    <property type="molecule type" value="Genomic_DNA"/>
</dbReference>
<reference evidence="2" key="1">
    <citation type="journal article" date="2019" name="Int. J. Syst. Evol. Microbiol.">
        <title>The Global Catalogue of Microorganisms (GCM) 10K type strain sequencing project: providing services to taxonomists for standard genome sequencing and annotation.</title>
        <authorList>
            <consortium name="The Broad Institute Genomics Platform"/>
            <consortium name="The Broad Institute Genome Sequencing Center for Infectious Disease"/>
            <person name="Wu L."/>
            <person name="Ma J."/>
        </authorList>
    </citation>
    <scope>NUCLEOTIDE SEQUENCE [LARGE SCALE GENOMIC DNA]</scope>
    <source>
        <strain evidence="2">JCM 16904</strain>
    </source>
</reference>
<organism evidence="1 2">
    <name type="scientific">Nonomuraea antimicrobica</name>
    <dbReference type="NCBI Taxonomy" id="561173"/>
    <lineage>
        <taxon>Bacteria</taxon>
        <taxon>Bacillati</taxon>
        <taxon>Actinomycetota</taxon>
        <taxon>Actinomycetes</taxon>
        <taxon>Streptosporangiales</taxon>
        <taxon>Streptosporangiaceae</taxon>
        <taxon>Nonomuraea</taxon>
    </lineage>
</organism>
<evidence type="ECO:0000313" key="1">
    <source>
        <dbReference type="EMBL" id="GAA3675630.1"/>
    </source>
</evidence>
<comment type="caution">
    <text evidence="1">The sequence shown here is derived from an EMBL/GenBank/DDBJ whole genome shotgun (WGS) entry which is preliminary data.</text>
</comment>